<feature type="region of interest" description="Disordered" evidence="1">
    <location>
        <begin position="46"/>
        <end position="81"/>
    </location>
</feature>
<dbReference type="Proteomes" id="UP000654471">
    <property type="component" value="Unassembled WGS sequence"/>
</dbReference>
<proteinExistence type="predicted"/>
<evidence type="ECO:0000256" key="1">
    <source>
        <dbReference type="SAM" id="MobiDB-lite"/>
    </source>
</evidence>
<organism evidence="2 3">
    <name type="scientific">Streptomyces albospinus</name>
    <dbReference type="NCBI Taxonomy" id="285515"/>
    <lineage>
        <taxon>Bacteria</taxon>
        <taxon>Bacillati</taxon>
        <taxon>Actinomycetota</taxon>
        <taxon>Actinomycetes</taxon>
        <taxon>Kitasatosporales</taxon>
        <taxon>Streptomycetaceae</taxon>
        <taxon>Streptomyces</taxon>
    </lineage>
</organism>
<evidence type="ECO:0000313" key="2">
    <source>
        <dbReference type="EMBL" id="GGU94253.1"/>
    </source>
</evidence>
<feature type="compositionally biased region" description="Pro residues" evidence="1">
    <location>
        <begin position="51"/>
        <end position="63"/>
    </location>
</feature>
<feature type="region of interest" description="Disordered" evidence="1">
    <location>
        <begin position="1"/>
        <end position="21"/>
    </location>
</feature>
<keyword evidence="3" id="KW-1185">Reference proteome</keyword>
<comment type="caution">
    <text evidence="2">The sequence shown here is derived from an EMBL/GenBank/DDBJ whole genome shotgun (WGS) entry which is preliminary data.</text>
</comment>
<feature type="compositionally biased region" description="Low complexity" evidence="1">
    <location>
        <begin position="70"/>
        <end position="81"/>
    </location>
</feature>
<sequence length="81" mass="8898">MPAARRRPRPGRHPNRQMPEVAPAYLSDTAAPDILALLRDAIGEGLEARPRGPPLRPVRGPPHPVRHRPVTATATVTARHR</sequence>
<evidence type="ECO:0000313" key="3">
    <source>
        <dbReference type="Proteomes" id="UP000654471"/>
    </source>
</evidence>
<dbReference type="EMBL" id="BMRP01000045">
    <property type="protein sequence ID" value="GGU94253.1"/>
    <property type="molecule type" value="Genomic_DNA"/>
</dbReference>
<accession>A0ABQ2VLC2</accession>
<gene>
    <name evidence="2" type="ORF">GCM10010211_71650</name>
</gene>
<reference evidence="3" key="1">
    <citation type="journal article" date="2019" name="Int. J. Syst. Evol. Microbiol.">
        <title>The Global Catalogue of Microorganisms (GCM) 10K type strain sequencing project: providing services to taxonomists for standard genome sequencing and annotation.</title>
        <authorList>
            <consortium name="The Broad Institute Genomics Platform"/>
            <consortium name="The Broad Institute Genome Sequencing Center for Infectious Disease"/>
            <person name="Wu L."/>
            <person name="Ma J."/>
        </authorList>
    </citation>
    <scope>NUCLEOTIDE SEQUENCE [LARGE SCALE GENOMIC DNA]</scope>
    <source>
        <strain evidence="3">JCM 3399</strain>
    </source>
</reference>
<feature type="compositionally biased region" description="Basic residues" evidence="1">
    <location>
        <begin position="1"/>
        <end position="15"/>
    </location>
</feature>
<protein>
    <submittedName>
        <fullName evidence="2">Uncharacterized protein</fullName>
    </submittedName>
</protein>
<name>A0ABQ2VLC2_9ACTN</name>